<evidence type="ECO:0000313" key="2">
    <source>
        <dbReference type="Proteomes" id="UP000193465"/>
    </source>
</evidence>
<comment type="caution">
    <text evidence="1">The sequence shown here is derived from an EMBL/GenBank/DDBJ whole genome shotgun (WGS) entry which is preliminary data.</text>
</comment>
<accession>A0A1X1T430</accession>
<keyword evidence="2" id="KW-1185">Reference proteome</keyword>
<evidence type="ECO:0000313" key="1">
    <source>
        <dbReference type="EMBL" id="ORV39323.1"/>
    </source>
</evidence>
<sequence>MAEHDATIDEITGELERALLISLVVTLTSHNVLIQKVEEWERPHQRFLQGLEPTDVGHYLDVKTLMYADSGGPGRVHMQDLVSAINGGAVIVMAGAGRETVDSYPEAQAVAYAQWFSYAFSLWEEQFRGRIATCFDKHTSERIRGSDVRNDYFGDIRLIRNDFVHNKGICKDSAQLKRLEWGLTRRRQIEITPEQMLSLIDLFPRDELSTVPTPLPPGDTVRVPGKVDPHVLEDVQTRAQKLGLNDSQLLEAALSDWLARNGS</sequence>
<proteinExistence type="predicted"/>
<protein>
    <submittedName>
        <fullName evidence="1">Uncharacterized protein</fullName>
    </submittedName>
</protein>
<reference evidence="1 2" key="1">
    <citation type="submission" date="2016-01" db="EMBL/GenBank/DDBJ databases">
        <title>The new phylogeny of the genus Mycobacterium.</title>
        <authorList>
            <person name="Tarcisio F."/>
            <person name="Conor M."/>
            <person name="Antonella G."/>
            <person name="Elisabetta G."/>
            <person name="Giulia F.S."/>
            <person name="Sara T."/>
            <person name="Anna F."/>
            <person name="Clotilde B."/>
            <person name="Roberto B."/>
            <person name="Veronica D.S."/>
            <person name="Fabio R."/>
            <person name="Monica P."/>
            <person name="Olivier J."/>
            <person name="Enrico T."/>
            <person name="Nicola S."/>
        </authorList>
    </citation>
    <scope>NUCLEOTIDE SEQUENCE [LARGE SCALE GENOMIC DNA]</scope>
    <source>
        <strain evidence="1 2">ATCC 27353</strain>
    </source>
</reference>
<dbReference type="AlphaFoldDB" id="A0A1X1T430"/>
<gene>
    <name evidence="1" type="ORF">AWC02_00940</name>
</gene>
<name>A0A1X1T430_9MYCO</name>
<organism evidence="1 2">
    <name type="scientific">Mycolicibacter engbaekii</name>
    <dbReference type="NCBI Taxonomy" id="188915"/>
    <lineage>
        <taxon>Bacteria</taxon>
        <taxon>Bacillati</taxon>
        <taxon>Actinomycetota</taxon>
        <taxon>Actinomycetes</taxon>
        <taxon>Mycobacteriales</taxon>
        <taxon>Mycobacteriaceae</taxon>
        <taxon>Mycolicibacter</taxon>
    </lineage>
</organism>
<dbReference type="EMBL" id="LQOT01000079">
    <property type="protein sequence ID" value="ORV39323.1"/>
    <property type="molecule type" value="Genomic_DNA"/>
</dbReference>
<dbReference type="Proteomes" id="UP000193465">
    <property type="component" value="Unassembled WGS sequence"/>
</dbReference>